<feature type="non-terminal residue" evidence="1">
    <location>
        <position position="1"/>
    </location>
</feature>
<gene>
    <name evidence="1" type="ORF">V6590_16730</name>
</gene>
<protein>
    <recommendedName>
        <fullName evidence="3">Bacteriophage Mu GpT domain-containing protein</fullName>
    </recommendedName>
</protein>
<keyword evidence="2" id="KW-1185">Reference proteome</keyword>
<accession>A0ABU8BYK8</accession>
<reference evidence="1" key="1">
    <citation type="submission" date="2024-02" db="EMBL/GenBank/DDBJ databases">
        <title>Genome sequences of strain Gemmobacter sp. JM10B15.</title>
        <authorList>
            <person name="Zhang M."/>
        </authorList>
    </citation>
    <scope>NUCLEOTIDE SEQUENCE</scope>
    <source>
        <strain evidence="1">JM10B15</strain>
    </source>
</reference>
<dbReference type="Proteomes" id="UP001431963">
    <property type="component" value="Unassembled WGS sequence"/>
</dbReference>
<evidence type="ECO:0000313" key="1">
    <source>
        <dbReference type="EMBL" id="MEH7829797.1"/>
    </source>
</evidence>
<proteinExistence type="predicted"/>
<name>A0ABU8BYK8_9RHOB</name>
<sequence length="235" mass="25495">PIHIKLLQTALKGSEVDLPAPVREMTYGRIVGITRQTLINDDLDAFTRIPSSFGAAAADLESDLVYSIFSTNPNMADGNPLFHASHANLGTAGTISETTLAEAYRLFGNQRGLEGRQISVLPRYIITPPGVRSVEARKNVTATTPNAVAGVNAFANRLEPIEEARLIPTAGPDPWFLAADPSRIDTIEFAYLEGQQGVYTETRSGFEVDGIEIKARHDFAAKAIDWRGLFRNAGV</sequence>
<dbReference type="EMBL" id="JBALHR010000013">
    <property type="protein sequence ID" value="MEH7829797.1"/>
    <property type="molecule type" value="Genomic_DNA"/>
</dbReference>
<evidence type="ECO:0008006" key="3">
    <source>
        <dbReference type="Google" id="ProtNLM"/>
    </source>
</evidence>
<organism evidence="1 2">
    <name type="scientific">Gemmobacter denitrificans</name>
    <dbReference type="NCBI Taxonomy" id="3123040"/>
    <lineage>
        <taxon>Bacteria</taxon>
        <taxon>Pseudomonadati</taxon>
        <taxon>Pseudomonadota</taxon>
        <taxon>Alphaproteobacteria</taxon>
        <taxon>Rhodobacterales</taxon>
        <taxon>Paracoccaceae</taxon>
        <taxon>Gemmobacter</taxon>
    </lineage>
</organism>
<evidence type="ECO:0000313" key="2">
    <source>
        <dbReference type="Proteomes" id="UP001431963"/>
    </source>
</evidence>
<comment type="caution">
    <text evidence="1">The sequence shown here is derived from an EMBL/GenBank/DDBJ whole genome shotgun (WGS) entry which is preliminary data.</text>
</comment>
<dbReference type="Pfam" id="PF25209">
    <property type="entry name" value="Phage_capsid_4"/>
    <property type="match status" value="1"/>
</dbReference>